<dbReference type="SUPFAM" id="SSF81321">
    <property type="entry name" value="Family A G protein-coupled receptor-like"/>
    <property type="match status" value="1"/>
</dbReference>
<dbReference type="Gene3D" id="1.20.1070.10">
    <property type="entry name" value="Rhodopsin 7-helix transmembrane proteins"/>
    <property type="match status" value="1"/>
</dbReference>
<reference evidence="13" key="1">
    <citation type="submission" date="2025-08" db="UniProtKB">
        <authorList>
            <consortium name="RefSeq"/>
        </authorList>
    </citation>
    <scope>IDENTIFICATION</scope>
</reference>
<feature type="compositionally biased region" description="Low complexity" evidence="9">
    <location>
        <begin position="365"/>
        <end position="375"/>
    </location>
</feature>
<feature type="transmembrane region" description="Helical" evidence="10">
    <location>
        <begin position="285"/>
        <end position="309"/>
    </location>
</feature>
<keyword evidence="6 10" id="KW-0472">Membrane</keyword>
<evidence type="ECO:0000256" key="2">
    <source>
        <dbReference type="ARBA" id="ARBA00010663"/>
    </source>
</evidence>
<dbReference type="PRINTS" id="PR01012">
    <property type="entry name" value="NRPEPTIDEYR"/>
</dbReference>
<protein>
    <submittedName>
        <fullName evidence="13">Prolactin-releasing peptide receptor-like</fullName>
    </submittedName>
</protein>
<evidence type="ECO:0000256" key="9">
    <source>
        <dbReference type="SAM" id="MobiDB-lite"/>
    </source>
</evidence>
<feature type="transmembrane region" description="Helical" evidence="10">
    <location>
        <begin position="105"/>
        <end position="126"/>
    </location>
</feature>
<dbReference type="GO" id="GO:0004983">
    <property type="term" value="F:neuropeptide Y receptor activity"/>
    <property type="evidence" value="ECO:0007669"/>
    <property type="project" value="InterPro"/>
</dbReference>
<dbReference type="SMART" id="SM01381">
    <property type="entry name" value="7TM_GPCR_Srsx"/>
    <property type="match status" value="1"/>
</dbReference>
<keyword evidence="8" id="KW-0807">Transducer</keyword>
<dbReference type="AlphaFoldDB" id="A0A8B7Z7C1"/>
<keyword evidence="4 10" id="KW-1133">Transmembrane helix</keyword>
<organism evidence="12 13">
    <name type="scientific">Acanthaster planci</name>
    <name type="common">Crown-of-thorns starfish</name>
    <dbReference type="NCBI Taxonomy" id="133434"/>
    <lineage>
        <taxon>Eukaryota</taxon>
        <taxon>Metazoa</taxon>
        <taxon>Echinodermata</taxon>
        <taxon>Eleutherozoa</taxon>
        <taxon>Asterozoa</taxon>
        <taxon>Asteroidea</taxon>
        <taxon>Valvatacea</taxon>
        <taxon>Valvatida</taxon>
        <taxon>Acanthasteridae</taxon>
        <taxon>Acanthaster</taxon>
    </lineage>
</organism>
<feature type="domain" description="G-protein coupled receptors family 1 profile" evidence="11">
    <location>
        <begin position="47"/>
        <end position="306"/>
    </location>
</feature>
<comment type="subcellular location">
    <subcellularLocation>
        <location evidence="1">Membrane</location>
        <topology evidence="1">Multi-pass membrane protein</topology>
    </subcellularLocation>
</comment>
<evidence type="ECO:0000256" key="6">
    <source>
        <dbReference type="ARBA" id="ARBA00023136"/>
    </source>
</evidence>
<dbReference type="PANTHER" id="PTHR24235">
    <property type="entry name" value="NEUROPEPTIDE Y RECEPTOR"/>
    <property type="match status" value="1"/>
</dbReference>
<dbReference type="InterPro" id="IPR017452">
    <property type="entry name" value="GPCR_Rhodpsn_7TM"/>
</dbReference>
<evidence type="ECO:0000256" key="10">
    <source>
        <dbReference type="SAM" id="Phobius"/>
    </source>
</evidence>
<dbReference type="GO" id="GO:0005886">
    <property type="term" value="C:plasma membrane"/>
    <property type="evidence" value="ECO:0007669"/>
    <property type="project" value="TreeGrafter"/>
</dbReference>
<keyword evidence="12" id="KW-1185">Reference proteome</keyword>
<accession>A0A8B7Z7C1</accession>
<dbReference type="PROSITE" id="PS50262">
    <property type="entry name" value="G_PROTEIN_RECEP_F1_2"/>
    <property type="match status" value="1"/>
</dbReference>
<dbReference type="InterPro" id="IPR000276">
    <property type="entry name" value="GPCR_Rhodpsn"/>
</dbReference>
<name>A0A8B7Z7C1_ACAPL</name>
<evidence type="ECO:0000256" key="1">
    <source>
        <dbReference type="ARBA" id="ARBA00004141"/>
    </source>
</evidence>
<dbReference type="PANTHER" id="PTHR24235:SF29">
    <property type="entry name" value="GH23382P"/>
    <property type="match status" value="1"/>
</dbReference>
<feature type="transmembrane region" description="Helical" evidence="10">
    <location>
        <begin position="198"/>
        <end position="225"/>
    </location>
</feature>
<dbReference type="GO" id="GO:0043005">
    <property type="term" value="C:neuron projection"/>
    <property type="evidence" value="ECO:0007669"/>
    <property type="project" value="TreeGrafter"/>
</dbReference>
<proteinExistence type="inferred from homology"/>
<feature type="transmembrane region" description="Helical" evidence="10">
    <location>
        <begin position="146"/>
        <end position="165"/>
    </location>
</feature>
<keyword evidence="5" id="KW-0297">G-protein coupled receptor</keyword>
<feature type="transmembrane region" description="Helical" evidence="10">
    <location>
        <begin position="31"/>
        <end position="56"/>
    </location>
</feature>
<dbReference type="Pfam" id="PF00001">
    <property type="entry name" value="7tm_1"/>
    <property type="match status" value="1"/>
</dbReference>
<dbReference type="CDD" id="cd15203">
    <property type="entry name" value="7tmA_NPYR-like"/>
    <property type="match status" value="1"/>
</dbReference>
<evidence type="ECO:0000256" key="8">
    <source>
        <dbReference type="ARBA" id="ARBA00023224"/>
    </source>
</evidence>
<dbReference type="KEGG" id="aplc:110985096"/>
<evidence type="ECO:0000256" key="7">
    <source>
        <dbReference type="ARBA" id="ARBA00023170"/>
    </source>
</evidence>
<evidence type="ECO:0000313" key="13">
    <source>
        <dbReference type="RefSeq" id="XP_022101544.1"/>
    </source>
</evidence>
<dbReference type="OrthoDB" id="9046662at2759"/>
<evidence type="ECO:0000256" key="4">
    <source>
        <dbReference type="ARBA" id="ARBA00022989"/>
    </source>
</evidence>
<evidence type="ECO:0000256" key="5">
    <source>
        <dbReference type="ARBA" id="ARBA00023040"/>
    </source>
</evidence>
<comment type="similarity">
    <text evidence="2">Belongs to the G-protein coupled receptor 1 family.</text>
</comment>
<dbReference type="GO" id="GO:0042923">
    <property type="term" value="F:neuropeptide binding"/>
    <property type="evidence" value="ECO:0007669"/>
    <property type="project" value="TreeGrafter"/>
</dbReference>
<dbReference type="GeneID" id="110985096"/>
<feature type="region of interest" description="Disordered" evidence="9">
    <location>
        <begin position="362"/>
        <end position="382"/>
    </location>
</feature>
<keyword evidence="3 10" id="KW-0812">Transmembrane</keyword>
<sequence>MDNDSTNDEIADRSWSDYGEYNPLHGAEGRAIVILCFSVTCLLGICGNGMICVVLIQRPKMRTVINLFIGNLALSDLVLCSFGAPLMLSSILIPEWLLGLVLCRVFSMITGCMVFVSSLTFTAVAIDRFCLVVYPFIRPITRSTCIISIVVIWIASIGMTLPIGVHADVIDFSYLPNGSYTGIYCMENWPDVDDRKRYSIVIFLLEFIFPLLLVTAAHMSIAIKLKRNVKPGARRRENDPQENQRRRRTNRMLSAVVAVFAICWFPFCVYAVLGELNLGTDLLDPIVFVVFYFLAISSTWLNPMLYAWLNDNFRKEFHRLLPCLPCLGETRNVGCVKAEKPGASTTNFLHDRRPQSSMATYLQPSSVEKSSSGKSGTHDTSM</sequence>
<dbReference type="RefSeq" id="XP_022101544.1">
    <property type="nucleotide sequence ID" value="XM_022245852.1"/>
</dbReference>
<feature type="transmembrane region" description="Helical" evidence="10">
    <location>
        <begin position="252"/>
        <end position="273"/>
    </location>
</feature>
<dbReference type="OMA" id="CRIYSMI"/>
<evidence type="ECO:0000313" key="12">
    <source>
        <dbReference type="Proteomes" id="UP000694845"/>
    </source>
</evidence>
<gene>
    <name evidence="13" type="primary">LOC110985096</name>
</gene>
<evidence type="ECO:0000259" key="11">
    <source>
        <dbReference type="PROSITE" id="PS50262"/>
    </source>
</evidence>
<dbReference type="Proteomes" id="UP000694845">
    <property type="component" value="Unplaced"/>
</dbReference>
<dbReference type="InterPro" id="IPR000611">
    <property type="entry name" value="NPY_rcpt"/>
</dbReference>
<dbReference type="PRINTS" id="PR00237">
    <property type="entry name" value="GPCRRHODOPSN"/>
</dbReference>
<feature type="transmembrane region" description="Helical" evidence="10">
    <location>
        <begin position="68"/>
        <end position="93"/>
    </location>
</feature>
<evidence type="ECO:0000256" key="3">
    <source>
        <dbReference type="ARBA" id="ARBA00022692"/>
    </source>
</evidence>
<keyword evidence="7" id="KW-0675">Receptor</keyword>